<sequence length="318" mass="34095">MSAQTTSAPTDDTGAADASRPRRTGRTGPGDVAGLGVGRAVLFVVPALALIAAFLVFPALWTLYLGVLKYDLAGSNAAAPQFVGLGNYTDALTDPRFANSVLLTLAFVGLSAVLGQNGLGFLLAATLRRAVGWVRMLVNGLVLLSWILPGTVVVFLWQALLDRNGGTLNALLDTPGAAWTLDHPLATIVVFNVWRGTAFSMLLYSAALDAVPASHLETARLYGSGPLRTFRDVVLPRIRGHILTNTLLITLWTFNDFTPYMLTGGGPDHRSETLPVYVYRMSIEGGQLGFGSAISLIMLVINLVIALFYLRLLRRRGQ</sequence>
<dbReference type="EMBL" id="AP023355">
    <property type="protein sequence ID" value="BCJ35462.1"/>
    <property type="molecule type" value="Genomic_DNA"/>
</dbReference>
<evidence type="ECO:0000256" key="6">
    <source>
        <dbReference type="ARBA" id="ARBA00023136"/>
    </source>
</evidence>
<keyword evidence="2 7" id="KW-0813">Transport</keyword>
<dbReference type="AlphaFoldDB" id="A0A7R7DQ40"/>
<dbReference type="InterPro" id="IPR035906">
    <property type="entry name" value="MetI-like_sf"/>
</dbReference>
<evidence type="ECO:0000256" key="1">
    <source>
        <dbReference type="ARBA" id="ARBA00004651"/>
    </source>
</evidence>
<comment type="subcellular location">
    <subcellularLocation>
        <location evidence="1 7">Cell membrane</location>
        <topology evidence="1 7">Multi-pass membrane protein</topology>
    </subcellularLocation>
</comment>
<dbReference type="CDD" id="cd06261">
    <property type="entry name" value="TM_PBP2"/>
    <property type="match status" value="1"/>
</dbReference>
<keyword evidence="3" id="KW-1003">Cell membrane</keyword>
<dbReference type="PANTHER" id="PTHR43005:SF1">
    <property type="entry name" value="SPERMIDINE_PUTRESCINE TRANSPORT SYSTEM PERMEASE PROTEIN"/>
    <property type="match status" value="1"/>
</dbReference>
<evidence type="ECO:0000259" key="9">
    <source>
        <dbReference type="PROSITE" id="PS50928"/>
    </source>
</evidence>
<keyword evidence="6 7" id="KW-0472">Membrane</keyword>
<name>A0A7R7DQ40_9ACTN</name>
<gene>
    <name evidence="10" type="ORF">Athai_29650</name>
</gene>
<dbReference type="Pfam" id="PF00528">
    <property type="entry name" value="BPD_transp_1"/>
    <property type="match status" value="1"/>
</dbReference>
<proteinExistence type="inferred from homology"/>
<reference evidence="10 11" key="1">
    <citation type="submission" date="2020-08" db="EMBL/GenBank/DDBJ databases">
        <title>Whole genome shotgun sequence of Actinocatenispora thailandica NBRC 105041.</title>
        <authorList>
            <person name="Komaki H."/>
            <person name="Tamura T."/>
        </authorList>
    </citation>
    <scope>NUCLEOTIDE SEQUENCE [LARGE SCALE GENOMIC DNA]</scope>
    <source>
        <strain evidence="10 11">NBRC 105041</strain>
    </source>
</reference>
<evidence type="ECO:0000313" key="10">
    <source>
        <dbReference type="EMBL" id="BCJ35462.1"/>
    </source>
</evidence>
<accession>A0A7R7DQ40</accession>
<feature type="transmembrane region" description="Helical" evidence="7">
    <location>
        <begin position="101"/>
        <end position="124"/>
    </location>
</feature>
<keyword evidence="5 7" id="KW-1133">Transmembrane helix</keyword>
<dbReference type="Proteomes" id="UP000611640">
    <property type="component" value="Chromosome"/>
</dbReference>
<organism evidence="10 11">
    <name type="scientific">Actinocatenispora thailandica</name>
    <dbReference type="NCBI Taxonomy" id="227318"/>
    <lineage>
        <taxon>Bacteria</taxon>
        <taxon>Bacillati</taxon>
        <taxon>Actinomycetota</taxon>
        <taxon>Actinomycetes</taxon>
        <taxon>Micromonosporales</taxon>
        <taxon>Micromonosporaceae</taxon>
        <taxon>Actinocatenispora</taxon>
    </lineage>
</organism>
<evidence type="ECO:0000256" key="2">
    <source>
        <dbReference type="ARBA" id="ARBA00022448"/>
    </source>
</evidence>
<dbReference type="SUPFAM" id="SSF161098">
    <property type="entry name" value="MetI-like"/>
    <property type="match status" value="1"/>
</dbReference>
<dbReference type="KEGG" id="atl:Athai_29650"/>
<dbReference type="InterPro" id="IPR000515">
    <property type="entry name" value="MetI-like"/>
</dbReference>
<comment type="similarity">
    <text evidence="7">Belongs to the binding-protein-dependent transport system permease family.</text>
</comment>
<dbReference type="GO" id="GO:0005886">
    <property type="term" value="C:plasma membrane"/>
    <property type="evidence" value="ECO:0007669"/>
    <property type="project" value="UniProtKB-SubCell"/>
</dbReference>
<dbReference type="PANTHER" id="PTHR43005">
    <property type="entry name" value="BLR7065 PROTEIN"/>
    <property type="match status" value="1"/>
</dbReference>
<evidence type="ECO:0000256" key="7">
    <source>
        <dbReference type="RuleBase" id="RU363032"/>
    </source>
</evidence>
<dbReference type="PROSITE" id="PS50928">
    <property type="entry name" value="ABC_TM1"/>
    <property type="match status" value="1"/>
</dbReference>
<evidence type="ECO:0000256" key="5">
    <source>
        <dbReference type="ARBA" id="ARBA00022989"/>
    </source>
</evidence>
<feature type="region of interest" description="Disordered" evidence="8">
    <location>
        <begin position="1"/>
        <end position="30"/>
    </location>
</feature>
<feature type="transmembrane region" description="Helical" evidence="7">
    <location>
        <begin position="40"/>
        <end position="64"/>
    </location>
</feature>
<evidence type="ECO:0000256" key="3">
    <source>
        <dbReference type="ARBA" id="ARBA00022475"/>
    </source>
</evidence>
<feature type="transmembrane region" description="Helical" evidence="7">
    <location>
        <begin position="136"/>
        <end position="157"/>
    </location>
</feature>
<evidence type="ECO:0000256" key="4">
    <source>
        <dbReference type="ARBA" id="ARBA00022692"/>
    </source>
</evidence>
<keyword evidence="11" id="KW-1185">Reference proteome</keyword>
<dbReference type="Gene3D" id="1.10.3720.10">
    <property type="entry name" value="MetI-like"/>
    <property type="match status" value="1"/>
</dbReference>
<evidence type="ECO:0000256" key="8">
    <source>
        <dbReference type="SAM" id="MobiDB-lite"/>
    </source>
</evidence>
<feature type="domain" description="ABC transmembrane type-1" evidence="9">
    <location>
        <begin position="102"/>
        <end position="309"/>
    </location>
</feature>
<keyword evidence="4 7" id="KW-0812">Transmembrane</keyword>
<feature type="compositionally biased region" description="Polar residues" evidence="8">
    <location>
        <begin position="1"/>
        <end position="10"/>
    </location>
</feature>
<dbReference type="GO" id="GO:0055085">
    <property type="term" value="P:transmembrane transport"/>
    <property type="evidence" value="ECO:0007669"/>
    <property type="project" value="InterPro"/>
</dbReference>
<feature type="transmembrane region" description="Helical" evidence="7">
    <location>
        <begin position="288"/>
        <end position="310"/>
    </location>
</feature>
<evidence type="ECO:0000313" key="11">
    <source>
        <dbReference type="Proteomes" id="UP000611640"/>
    </source>
</evidence>
<dbReference type="RefSeq" id="WP_203961992.1">
    <property type="nucleotide sequence ID" value="NZ_AP023355.1"/>
</dbReference>
<protein>
    <submittedName>
        <fullName evidence="10">Amino acid ABC transporter permease</fullName>
    </submittedName>
</protein>